<reference evidence="7" key="1">
    <citation type="journal article" date="2019" name="Int. J. Syst. Evol. Microbiol.">
        <title>The Global Catalogue of Microorganisms (GCM) 10K type strain sequencing project: providing services to taxonomists for standard genome sequencing and annotation.</title>
        <authorList>
            <consortium name="The Broad Institute Genomics Platform"/>
            <consortium name="The Broad Institute Genome Sequencing Center for Infectious Disease"/>
            <person name="Wu L."/>
            <person name="Ma J."/>
        </authorList>
    </citation>
    <scope>NUCLEOTIDE SEQUENCE [LARGE SCALE GENOMIC DNA]</scope>
    <source>
        <strain evidence="7">JCM 17460</strain>
    </source>
</reference>
<dbReference type="NCBIfam" id="TIGR03364">
    <property type="entry name" value="HpnW_proposed"/>
    <property type="match status" value="1"/>
</dbReference>
<proteinExistence type="inferred from homology"/>
<name>A0ABP6UTH1_9ACTN</name>
<dbReference type="InterPro" id="IPR006076">
    <property type="entry name" value="FAD-dep_OxRdtase"/>
</dbReference>
<comment type="caution">
    <text evidence="6">The sequence shown here is derived from an EMBL/GenBank/DDBJ whole genome shotgun (WGS) entry which is preliminary data.</text>
</comment>
<evidence type="ECO:0000259" key="5">
    <source>
        <dbReference type="Pfam" id="PF01266"/>
    </source>
</evidence>
<evidence type="ECO:0000256" key="3">
    <source>
        <dbReference type="ARBA" id="ARBA00022630"/>
    </source>
</evidence>
<keyword evidence="4" id="KW-0560">Oxidoreductase</keyword>
<organism evidence="6 7">
    <name type="scientific">Nocardioides daeguensis</name>
    <dbReference type="NCBI Taxonomy" id="908359"/>
    <lineage>
        <taxon>Bacteria</taxon>
        <taxon>Bacillati</taxon>
        <taxon>Actinomycetota</taxon>
        <taxon>Actinomycetes</taxon>
        <taxon>Propionibacteriales</taxon>
        <taxon>Nocardioidaceae</taxon>
        <taxon>Nocardioides</taxon>
    </lineage>
</organism>
<keyword evidence="7" id="KW-1185">Reference proteome</keyword>
<dbReference type="Pfam" id="PF01266">
    <property type="entry name" value="DAO"/>
    <property type="match status" value="1"/>
</dbReference>
<evidence type="ECO:0000313" key="6">
    <source>
        <dbReference type="EMBL" id="GAA3516554.1"/>
    </source>
</evidence>
<sequence>MPTPSAATRTDLAVVGAGILGLAHAAHAVRRGLDVTVVERDHRPVGASIRNFGHVCTTPQAGRAREYALLAREEWLRLGELAGFEVQRAGTVVVARSATELAVLEELAASRGTDEVSLLTPQGVRDHFPAATDEVVGGAHLPRDLRVCPTEAVPALAAWLEERGVDFWWNTHVGAITPCAVHTSRGDITAPYVVHATGHDLDRLFPDLADAYDVRRCRLQMLEVAPPGDVRIRPALLTGTSLLRYAAFVEQPSAATLRREVEATHPELLEVVMNLMLTQRPDGSIVLGDTHHYDRTHLPFDDEDVAGLVLREGARLFGAELSVRRRWRGVYADSPSTDFVIAAPHPGVRAVTVTSGIGMTTGLGLAASVLDELL</sequence>
<comment type="similarity">
    <text evidence="2">Belongs to the DadA oxidoreductase family.</text>
</comment>
<dbReference type="RefSeq" id="WP_218235460.1">
    <property type="nucleotide sequence ID" value="NZ_BAABBB010000001.1"/>
</dbReference>
<dbReference type="Proteomes" id="UP001500301">
    <property type="component" value="Unassembled WGS sequence"/>
</dbReference>
<dbReference type="InterPro" id="IPR017741">
    <property type="entry name" value="FAD-dependent_OxRdtase_HpnW"/>
</dbReference>
<accession>A0ABP6UTH1</accession>
<evidence type="ECO:0000256" key="2">
    <source>
        <dbReference type="ARBA" id="ARBA00009410"/>
    </source>
</evidence>
<evidence type="ECO:0000313" key="7">
    <source>
        <dbReference type="Proteomes" id="UP001500301"/>
    </source>
</evidence>
<keyword evidence="3" id="KW-0285">Flavoprotein</keyword>
<dbReference type="EMBL" id="BAABBB010000001">
    <property type="protein sequence ID" value="GAA3516554.1"/>
    <property type="molecule type" value="Genomic_DNA"/>
</dbReference>
<gene>
    <name evidence="6" type="ORF">GCM10022263_00270</name>
</gene>
<dbReference type="PANTHER" id="PTHR13847:SF286">
    <property type="entry name" value="D-AMINO ACID DEHYDROGENASE"/>
    <property type="match status" value="1"/>
</dbReference>
<evidence type="ECO:0000256" key="4">
    <source>
        <dbReference type="ARBA" id="ARBA00023002"/>
    </source>
</evidence>
<feature type="domain" description="FAD dependent oxidoreductase" evidence="5">
    <location>
        <begin position="11"/>
        <end position="367"/>
    </location>
</feature>
<evidence type="ECO:0000256" key="1">
    <source>
        <dbReference type="ARBA" id="ARBA00001974"/>
    </source>
</evidence>
<dbReference type="PANTHER" id="PTHR13847">
    <property type="entry name" value="SARCOSINE DEHYDROGENASE-RELATED"/>
    <property type="match status" value="1"/>
</dbReference>
<protein>
    <submittedName>
        <fullName evidence="6">TIGR03364 family FAD-dependent oxidoreductase</fullName>
    </submittedName>
</protein>
<comment type="cofactor">
    <cofactor evidence="1">
        <name>FAD</name>
        <dbReference type="ChEBI" id="CHEBI:57692"/>
    </cofactor>
</comment>